<evidence type="ECO:0000256" key="1">
    <source>
        <dbReference type="ARBA" id="ARBA00022723"/>
    </source>
</evidence>
<dbReference type="InterPro" id="IPR050403">
    <property type="entry name" value="Myosin_RLC"/>
</dbReference>
<dbReference type="SUPFAM" id="SSF47473">
    <property type="entry name" value="EF-hand"/>
    <property type="match status" value="1"/>
</dbReference>
<sequence length="220" mass="23483">MADDKKKVKKKKAKEEGGSSEAASEAPSEPEPSAPATPAPAATPSGGSQRASSRGSRRSKRQGSSVFSVFSQKQVAEFKEAFQLMDHDKDGIIGKNDLRATFDSLGKLASDKELDAMLSEAPGPINFTQLIALFADRMAGSGATDDDEVVIAAFKTFDKDGLIDGEKFRVALMSYGDKFTADEVDDAFDQMVIDDKNMIDTAALIAMLTGKDEDEEEAAA</sequence>
<dbReference type="Pfam" id="PF13405">
    <property type="entry name" value="EF-hand_6"/>
    <property type="match status" value="1"/>
</dbReference>
<reference evidence="6" key="1">
    <citation type="journal article" date="2015" name="Insect Biochem. Mol. Biol.">
        <title>An insight into the sialome of the horse fly, Tabanus bromius.</title>
        <authorList>
            <person name="Ribeiro J.M."/>
            <person name="Kazimirova M."/>
            <person name="Takac P."/>
            <person name="Andersen J.F."/>
            <person name="Francischetti I.M."/>
        </authorList>
    </citation>
    <scope>NUCLEOTIDE SEQUENCE</scope>
</reference>
<keyword evidence="2" id="KW-0677">Repeat</keyword>
<organism evidence="6">
    <name type="scientific">Tabanus bromius</name>
    <name type="common">Band-eyed brown horse fly</name>
    <dbReference type="NCBI Taxonomy" id="304241"/>
    <lineage>
        <taxon>Eukaryota</taxon>
        <taxon>Metazoa</taxon>
        <taxon>Ecdysozoa</taxon>
        <taxon>Arthropoda</taxon>
        <taxon>Hexapoda</taxon>
        <taxon>Insecta</taxon>
        <taxon>Pterygota</taxon>
        <taxon>Neoptera</taxon>
        <taxon>Endopterygota</taxon>
        <taxon>Diptera</taxon>
        <taxon>Brachycera</taxon>
        <taxon>Tabanomorpha</taxon>
        <taxon>Tabanoidea</taxon>
        <taxon>Tabanidae</taxon>
        <taxon>Tabanus</taxon>
    </lineage>
</organism>
<dbReference type="InterPro" id="IPR002048">
    <property type="entry name" value="EF_hand_dom"/>
</dbReference>
<name>A0A0K8TKQ2_TABBR</name>
<dbReference type="FunFam" id="1.10.238.10:FF:000007">
    <property type="entry name" value="Putative myosin regulatory light chain sqh"/>
    <property type="match status" value="1"/>
</dbReference>
<accession>A0A0K8TKQ2</accession>
<evidence type="ECO:0000259" key="5">
    <source>
        <dbReference type="PROSITE" id="PS50222"/>
    </source>
</evidence>
<dbReference type="InterPro" id="IPR018247">
    <property type="entry name" value="EF_Hand_1_Ca_BS"/>
</dbReference>
<evidence type="ECO:0000313" key="6">
    <source>
        <dbReference type="EMBL" id="JAI14947.1"/>
    </source>
</evidence>
<evidence type="ECO:0000256" key="3">
    <source>
        <dbReference type="ARBA" id="ARBA00022837"/>
    </source>
</evidence>
<dbReference type="GO" id="GO:0009791">
    <property type="term" value="P:post-embryonic development"/>
    <property type="evidence" value="ECO:0007669"/>
    <property type="project" value="UniProtKB-ARBA"/>
</dbReference>
<evidence type="ECO:0000256" key="4">
    <source>
        <dbReference type="SAM" id="MobiDB-lite"/>
    </source>
</evidence>
<dbReference type="PANTHER" id="PTHR23049">
    <property type="entry name" value="MYOSIN REGULATORY LIGHT CHAIN 2"/>
    <property type="match status" value="1"/>
</dbReference>
<feature type="region of interest" description="Disordered" evidence="4">
    <location>
        <begin position="1"/>
        <end position="66"/>
    </location>
</feature>
<dbReference type="PROSITE" id="PS50222">
    <property type="entry name" value="EF_HAND_2"/>
    <property type="match status" value="1"/>
</dbReference>
<evidence type="ECO:0000256" key="2">
    <source>
        <dbReference type="ARBA" id="ARBA00022737"/>
    </source>
</evidence>
<dbReference type="PROSITE" id="PS00018">
    <property type="entry name" value="EF_HAND_1"/>
    <property type="match status" value="1"/>
</dbReference>
<keyword evidence="3" id="KW-0106">Calcium</keyword>
<keyword evidence="1" id="KW-0479">Metal-binding</keyword>
<dbReference type="EMBL" id="GDAI01002656">
    <property type="protein sequence ID" value="JAI14947.1"/>
    <property type="molecule type" value="mRNA"/>
</dbReference>
<dbReference type="Gene3D" id="1.10.238.10">
    <property type="entry name" value="EF-hand"/>
    <property type="match status" value="2"/>
</dbReference>
<feature type="domain" description="EF-hand" evidence="5">
    <location>
        <begin position="73"/>
        <end position="108"/>
    </location>
</feature>
<dbReference type="AlphaFoldDB" id="A0A0K8TKQ2"/>
<dbReference type="SMART" id="SM00054">
    <property type="entry name" value="EFh"/>
    <property type="match status" value="3"/>
</dbReference>
<feature type="compositionally biased region" description="Pro residues" evidence="4">
    <location>
        <begin position="29"/>
        <end position="38"/>
    </location>
</feature>
<dbReference type="GO" id="GO:0005509">
    <property type="term" value="F:calcium ion binding"/>
    <property type="evidence" value="ECO:0007669"/>
    <property type="project" value="InterPro"/>
</dbReference>
<feature type="compositionally biased region" description="Low complexity" evidence="4">
    <location>
        <begin position="39"/>
        <end position="54"/>
    </location>
</feature>
<dbReference type="InterPro" id="IPR011992">
    <property type="entry name" value="EF-hand-dom_pair"/>
</dbReference>
<proteinExistence type="evidence at transcript level"/>
<protein>
    <submittedName>
        <fullName evidence="6">Putative myosin regulatory light chain 2</fullName>
    </submittedName>
</protein>